<dbReference type="EMBL" id="CAUOFW020000709">
    <property type="protein sequence ID" value="CAK9135409.1"/>
    <property type="molecule type" value="Genomic_DNA"/>
</dbReference>
<protein>
    <recommendedName>
        <fullName evidence="3">RNase H type-1 domain-containing protein</fullName>
    </recommendedName>
</protein>
<evidence type="ECO:0000313" key="1">
    <source>
        <dbReference type="EMBL" id="CAK9135409.1"/>
    </source>
</evidence>
<organism evidence="1 2">
    <name type="scientific">Ilex paraguariensis</name>
    <name type="common">yerba mate</name>
    <dbReference type="NCBI Taxonomy" id="185542"/>
    <lineage>
        <taxon>Eukaryota</taxon>
        <taxon>Viridiplantae</taxon>
        <taxon>Streptophyta</taxon>
        <taxon>Embryophyta</taxon>
        <taxon>Tracheophyta</taxon>
        <taxon>Spermatophyta</taxon>
        <taxon>Magnoliopsida</taxon>
        <taxon>eudicotyledons</taxon>
        <taxon>Gunneridae</taxon>
        <taxon>Pentapetalae</taxon>
        <taxon>asterids</taxon>
        <taxon>campanulids</taxon>
        <taxon>Aquifoliales</taxon>
        <taxon>Aquifoliaceae</taxon>
        <taxon>Ilex</taxon>
    </lineage>
</organism>
<accession>A0ABC8QRQ7</accession>
<name>A0ABC8QRQ7_9AQUA</name>
<comment type="caution">
    <text evidence="1">The sequence shown here is derived from an EMBL/GenBank/DDBJ whole genome shotgun (WGS) entry which is preliminary data.</text>
</comment>
<dbReference type="Proteomes" id="UP001642360">
    <property type="component" value="Unassembled WGS sequence"/>
</dbReference>
<dbReference type="Gene3D" id="3.30.420.10">
    <property type="entry name" value="Ribonuclease H-like superfamily/Ribonuclease H"/>
    <property type="match status" value="1"/>
</dbReference>
<sequence length="113" mass="12812">MVLDKAVVPWRLQGFMEQIWRLLGGLNFQLRHVYREANMIADFLASLAVQTQVCTEFSSQSSLPLSGRMLIHQDQSGMPTARKRNMVICDQGKELDDVGGILLDFRLGSFPDR</sequence>
<evidence type="ECO:0008006" key="3">
    <source>
        <dbReference type="Google" id="ProtNLM"/>
    </source>
</evidence>
<keyword evidence="2" id="KW-1185">Reference proteome</keyword>
<reference evidence="1 2" key="1">
    <citation type="submission" date="2024-02" db="EMBL/GenBank/DDBJ databases">
        <authorList>
            <person name="Vignale AGUSTIN F."/>
            <person name="Sosa J E."/>
            <person name="Modenutti C."/>
        </authorList>
    </citation>
    <scope>NUCLEOTIDE SEQUENCE [LARGE SCALE GENOMIC DNA]</scope>
</reference>
<evidence type="ECO:0000313" key="2">
    <source>
        <dbReference type="Proteomes" id="UP001642360"/>
    </source>
</evidence>
<dbReference type="InterPro" id="IPR036397">
    <property type="entry name" value="RNaseH_sf"/>
</dbReference>
<proteinExistence type="predicted"/>
<dbReference type="AlphaFoldDB" id="A0ABC8QRQ7"/>
<gene>
    <name evidence="1" type="ORF">ILEXP_LOCUS2356</name>
</gene>